<accession>A0A645CZF7</accession>
<organism evidence="2">
    <name type="scientific">bioreactor metagenome</name>
    <dbReference type="NCBI Taxonomy" id="1076179"/>
    <lineage>
        <taxon>unclassified sequences</taxon>
        <taxon>metagenomes</taxon>
        <taxon>ecological metagenomes</taxon>
    </lineage>
</organism>
<proteinExistence type="predicted"/>
<name>A0A645CZF7_9ZZZZ</name>
<reference evidence="2" key="1">
    <citation type="submission" date="2019-08" db="EMBL/GenBank/DDBJ databases">
        <authorList>
            <person name="Kucharzyk K."/>
            <person name="Murdoch R.W."/>
            <person name="Higgins S."/>
            <person name="Loffler F."/>
        </authorList>
    </citation>
    <scope>NUCLEOTIDE SEQUENCE</scope>
</reference>
<sequence>MLAEDVKDAHAHRALHVGLKDLAQVDKEKSGELYRAVLKFREDDAKGRRFENVGVFAENGAYQPHREADVAVIGDGNIYLRAGERIIERKVQHRAVQHLAVGDYQMTRLLAHQHRILQRYLADDAVGVSDDHLVADTQLFLEEQQDAGEGVPHYLLRAEAYRDGRGASHKGEGRQRYVQHPQRDQE</sequence>
<protein>
    <submittedName>
        <fullName evidence="2">Uncharacterized protein</fullName>
    </submittedName>
</protein>
<dbReference type="EMBL" id="VSSQ01031420">
    <property type="protein sequence ID" value="MPM82299.1"/>
    <property type="molecule type" value="Genomic_DNA"/>
</dbReference>
<evidence type="ECO:0000313" key="2">
    <source>
        <dbReference type="EMBL" id="MPM82299.1"/>
    </source>
</evidence>
<comment type="caution">
    <text evidence="2">The sequence shown here is derived from an EMBL/GenBank/DDBJ whole genome shotgun (WGS) entry which is preliminary data.</text>
</comment>
<feature type="region of interest" description="Disordered" evidence="1">
    <location>
        <begin position="165"/>
        <end position="186"/>
    </location>
</feature>
<evidence type="ECO:0000256" key="1">
    <source>
        <dbReference type="SAM" id="MobiDB-lite"/>
    </source>
</evidence>
<dbReference type="AlphaFoldDB" id="A0A645CZF7"/>
<gene>
    <name evidence="2" type="ORF">SDC9_129360</name>
</gene>